<feature type="binding site" evidence="6">
    <location>
        <position position="98"/>
    </location>
    <ligand>
        <name>Mg(2+)</name>
        <dbReference type="ChEBI" id="CHEBI:18420"/>
    </ligand>
</feature>
<comment type="cofactor">
    <cofactor evidence="6">
        <name>Mg(2+)</name>
        <dbReference type="ChEBI" id="CHEBI:18420"/>
    </cofactor>
</comment>
<dbReference type="GO" id="GO:0016787">
    <property type="term" value="F:hydrolase activity"/>
    <property type="evidence" value="ECO:0007669"/>
    <property type="project" value="UniProtKB-KW"/>
</dbReference>
<dbReference type="SMR" id="A0A5C0XTM4"/>
<dbReference type="PANTHER" id="PTHR42740">
    <property type="entry name" value="RIBONUCLEASE VAPC3"/>
    <property type="match status" value="1"/>
</dbReference>
<comment type="function">
    <text evidence="6">Toxic component of a toxin-antitoxin (TA) system. An RNase.</text>
</comment>
<dbReference type="KEGG" id="pfu:PF0355"/>
<dbReference type="RefSeq" id="WP_014835128.1">
    <property type="nucleotide sequence ID" value="NC_003413.1"/>
</dbReference>
<keyword evidence="1 6" id="KW-1277">Toxin-antitoxin system</keyword>
<evidence type="ECO:0000313" key="9">
    <source>
        <dbReference type="Proteomes" id="UP000324354"/>
    </source>
</evidence>
<evidence type="ECO:0000256" key="1">
    <source>
        <dbReference type="ARBA" id="ARBA00022649"/>
    </source>
</evidence>
<evidence type="ECO:0000256" key="4">
    <source>
        <dbReference type="ARBA" id="ARBA00022801"/>
    </source>
</evidence>
<dbReference type="PANTHER" id="PTHR42740:SF2">
    <property type="entry name" value="RIBONUCLEASE VAPC1"/>
    <property type="match status" value="1"/>
</dbReference>
<comment type="similarity">
    <text evidence="6">Belongs to the PINc/VapC protein family.</text>
</comment>
<dbReference type="SUPFAM" id="SSF88723">
    <property type="entry name" value="PIN domain-like"/>
    <property type="match status" value="1"/>
</dbReference>
<dbReference type="Gene3D" id="3.40.50.1010">
    <property type="entry name" value="5'-nuclease"/>
    <property type="match status" value="1"/>
</dbReference>
<evidence type="ECO:0000259" key="7">
    <source>
        <dbReference type="Pfam" id="PF01850"/>
    </source>
</evidence>
<organism evidence="8 9">
    <name type="scientific">Pyrococcus furiosus (strain ATCC 43587 / DSM 3638 / JCM 8422 / Vc1)</name>
    <dbReference type="NCBI Taxonomy" id="186497"/>
    <lineage>
        <taxon>Archaea</taxon>
        <taxon>Methanobacteriati</taxon>
        <taxon>Methanobacteriota</taxon>
        <taxon>Thermococci</taxon>
        <taxon>Thermococcales</taxon>
        <taxon>Thermococcaceae</taxon>
        <taxon>Pyrococcus</taxon>
    </lineage>
</organism>
<name>A0A5C0XTM4_PYRFU</name>
<dbReference type="Proteomes" id="UP000324354">
    <property type="component" value="Chromosome"/>
</dbReference>
<keyword evidence="6" id="KW-0800">Toxin</keyword>
<keyword evidence="5 6" id="KW-0460">Magnesium</keyword>
<dbReference type="PIRSF" id="PIRSF016154">
    <property type="entry name" value="NA-bd_PIN_PH0500"/>
    <property type="match status" value="1"/>
</dbReference>
<dbReference type="HAMAP" id="MF_00265">
    <property type="entry name" value="VapC_Nob1"/>
    <property type="match status" value="1"/>
</dbReference>
<dbReference type="GO" id="GO:0090729">
    <property type="term" value="F:toxin activity"/>
    <property type="evidence" value="ECO:0007669"/>
    <property type="project" value="UniProtKB-KW"/>
</dbReference>
<evidence type="ECO:0000256" key="3">
    <source>
        <dbReference type="ARBA" id="ARBA00022723"/>
    </source>
</evidence>
<dbReference type="InterPro" id="IPR016647">
    <property type="entry name" value="VapV_Thermo"/>
</dbReference>
<dbReference type="EC" id="3.1.-.-" evidence="6"/>
<keyword evidence="2 6" id="KW-0540">Nuclease</keyword>
<dbReference type="InterPro" id="IPR022907">
    <property type="entry name" value="VapC_family"/>
</dbReference>
<dbReference type="InterPro" id="IPR029060">
    <property type="entry name" value="PIN-like_dom_sf"/>
</dbReference>
<evidence type="ECO:0000313" key="8">
    <source>
        <dbReference type="EMBL" id="QEK78100.1"/>
    </source>
</evidence>
<evidence type="ECO:0000256" key="2">
    <source>
        <dbReference type="ARBA" id="ARBA00022722"/>
    </source>
</evidence>
<gene>
    <name evidence="6" type="primary">vapC</name>
    <name evidence="8" type="ORF">PFDSM3638_01885</name>
</gene>
<dbReference type="GeneID" id="13302187"/>
<feature type="domain" description="PIN" evidence="7">
    <location>
        <begin position="23"/>
        <end position="118"/>
    </location>
</feature>
<dbReference type="InterPro" id="IPR051749">
    <property type="entry name" value="PINc/VapC_TA_RNase"/>
</dbReference>
<dbReference type="GO" id="GO:0000287">
    <property type="term" value="F:magnesium ion binding"/>
    <property type="evidence" value="ECO:0007669"/>
    <property type="project" value="UniProtKB-UniRule"/>
</dbReference>
<dbReference type="GeneID" id="41712180"/>
<reference evidence="8 9" key="1">
    <citation type="submission" date="2017-08" db="EMBL/GenBank/DDBJ databases">
        <title>Resequencing and Reannotation of the genome of Pyrococcus furiosus type strain DSM3638.</title>
        <authorList>
            <person name="Reichelt R.M."/>
            <person name="Bunk B."/>
        </authorList>
    </citation>
    <scope>NUCLEOTIDE SEQUENCE [LARGE SCALE GENOMIC DNA]</scope>
    <source>
        <strain evidence="8 9">DSM 3638</strain>
    </source>
</reference>
<proteinExistence type="inferred from homology"/>
<keyword evidence="3 6" id="KW-0479">Metal-binding</keyword>
<evidence type="ECO:0000256" key="5">
    <source>
        <dbReference type="ARBA" id="ARBA00022842"/>
    </source>
</evidence>
<dbReference type="EMBL" id="CP023154">
    <property type="protein sequence ID" value="QEK78100.1"/>
    <property type="molecule type" value="Genomic_DNA"/>
</dbReference>
<dbReference type="InterPro" id="IPR002716">
    <property type="entry name" value="PIN_dom"/>
</dbReference>
<evidence type="ECO:0000256" key="6">
    <source>
        <dbReference type="HAMAP-Rule" id="MF_00265"/>
    </source>
</evidence>
<dbReference type="Pfam" id="PF01850">
    <property type="entry name" value="PIN"/>
    <property type="match status" value="1"/>
</dbReference>
<dbReference type="CDD" id="cd18730">
    <property type="entry name" value="PIN_PH0500-like"/>
    <property type="match status" value="1"/>
</dbReference>
<dbReference type="AlphaFoldDB" id="A0A5C0XTM4"/>
<sequence length="149" mass="17153">MPLPPDITFDSLALIKMHSQSMKKILEITLAKFTVNLSIVTVYRYLTVRAYLKKNIELELDVLKDIYNIVPLNEEIAIKAAQIEADLMRKGMMPDIEDVLTAATAIYTKSLLITDDSKRYEPMRRFGLDTMPLDKFVKEVELMVEKELI</sequence>
<dbReference type="OrthoDB" id="85585at2157"/>
<protein>
    <recommendedName>
        <fullName evidence="6">Ribonuclease VapC</fullName>
        <shortName evidence="6">RNase VapC</shortName>
        <ecNumber evidence="6">3.1.-.-</ecNumber>
    </recommendedName>
    <alternativeName>
        <fullName evidence="6">Putative toxin VapC</fullName>
    </alternativeName>
</protein>
<accession>A0A5C0XTM4</accession>
<feature type="binding site" evidence="6">
    <location>
        <position position="10"/>
    </location>
    <ligand>
        <name>Mg(2+)</name>
        <dbReference type="ChEBI" id="CHEBI:18420"/>
    </ligand>
</feature>
<dbReference type="GO" id="GO:0004540">
    <property type="term" value="F:RNA nuclease activity"/>
    <property type="evidence" value="ECO:0007669"/>
    <property type="project" value="InterPro"/>
</dbReference>
<keyword evidence="4 6" id="KW-0378">Hydrolase</keyword>